<evidence type="ECO:0000259" key="2">
    <source>
        <dbReference type="Pfam" id="PF08544"/>
    </source>
</evidence>
<organism evidence="3 4">
    <name type="scientific">Crocosphaera watsonii WH 0401</name>
    <dbReference type="NCBI Taxonomy" id="555881"/>
    <lineage>
        <taxon>Bacteria</taxon>
        <taxon>Bacillati</taxon>
        <taxon>Cyanobacteriota</taxon>
        <taxon>Cyanophyceae</taxon>
        <taxon>Oscillatoriophycideae</taxon>
        <taxon>Chroococcales</taxon>
        <taxon>Aphanothecaceae</taxon>
        <taxon>Crocosphaera</taxon>
    </lineage>
</organism>
<proteinExistence type="predicted"/>
<dbReference type="EC" id="2.7.1.148" evidence="3"/>
<dbReference type="SUPFAM" id="SSF55060">
    <property type="entry name" value="GHMP Kinase, C-terminal domain"/>
    <property type="match status" value="1"/>
</dbReference>
<keyword evidence="3" id="KW-0418">Kinase</keyword>
<evidence type="ECO:0000313" key="4">
    <source>
        <dbReference type="Proteomes" id="UP000018198"/>
    </source>
</evidence>
<keyword evidence="1 3" id="KW-0808">Transferase</keyword>
<sequence>MSGSGPTVFTLCQSQTEAETIKKIAREKIEDPNLEFWVTQLSSNGVSIISE</sequence>
<dbReference type="Gene3D" id="3.30.70.890">
    <property type="entry name" value="GHMP kinase, C-terminal domain"/>
    <property type="match status" value="1"/>
</dbReference>
<dbReference type="Proteomes" id="UP000018198">
    <property type="component" value="Unassembled WGS sequence"/>
</dbReference>
<reference evidence="3 4" key="1">
    <citation type="submission" date="2013-01" db="EMBL/GenBank/DDBJ databases">
        <authorList>
            <person name="Bench S."/>
        </authorList>
    </citation>
    <scope>NUCLEOTIDE SEQUENCE [LARGE SCALE GENOMIC DNA]</scope>
    <source>
        <strain evidence="3 4">WH 0401</strain>
    </source>
</reference>
<dbReference type="Pfam" id="PF08544">
    <property type="entry name" value="GHMP_kinases_C"/>
    <property type="match status" value="1"/>
</dbReference>
<feature type="domain" description="GHMP kinase C-terminal" evidence="2">
    <location>
        <begin position="1"/>
        <end position="28"/>
    </location>
</feature>
<evidence type="ECO:0000313" key="3">
    <source>
        <dbReference type="EMBL" id="CCQ59799.1"/>
    </source>
</evidence>
<dbReference type="EMBL" id="CAQM01000037">
    <property type="protein sequence ID" value="CCQ59799.1"/>
    <property type="molecule type" value="Genomic_DNA"/>
</dbReference>
<dbReference type="InterPro" id="IPR036554">
    <property type="entry name" value="GHMP_kinase_C_sf"/>
</dbReference>
<reference evidence="3 4" key="2">
    <citation type="submission" date="2013-09" db="EMBL/GenBank/DDBJ databases">
        <title>Whole genome comparison of six Crocosphaera watsonii strains with differing phenotypes.</title>
        <authorList>
            <person name="Bench S.R."/>
            <person name="Heller P."/>
            <person name="Frank I."/>
            <person name="Arciniega M."/>
            <person name="Shilova I.N."/>
            <person name="Zehr J.P."/>
        </authorList>
    </citation>
    <scope>NUCLEOTIDE SEQUENCE [LARGE SCALE GENOMIC DNA]</scope>
    <source>
        <strain evidence="3 4">WH 0401</strain>
    </source>
</reference>
<name>T2J469_CROWT</name>
<evidence type="ECO:0000256" key="1">
    <source>
        <dbReference type="ARBA" id="ARBA00022679"/>
    </source>
</evidence>
<accession>T2J469</accession>
<comment type="caution">
    <text evidence="3">The sequence shown here is derived from an EMBL/GenBank/DDBJ whole genome shotgun (WGS) entry which is preliminary data.</text>
</comment>
<protein>
    <submittedName>
        <fullName evidence="3">4-diphosphocytidyl-2-C-methyl-D-erythritol kinase</fullName>
        <ecNumber evidence="3">2.7.1.148</ecNumber>
    </submittedName>
</protein>
<gene>
    <name evidence="3" type="ORF">CWATWH0401_1910</name>
</gene>
<dbReference type="InterPro" id="IPR013750">
    <property type="entry name" value="GHMP_kinase_C_dom"/>
</dbReference>
<dbReference type="AlphaFoldDB" id="T2J469"/>
<dbReference type="GO" id="GO:0050515">
    <property type="term" value="F:4-(cytidine 5'-diphospho)-2-C-methyl-D-erythritol kinase activity"/>
    <property type="evidence" value="ECO:0007669"/>
    <property type="project" value="UniProtKB-EC"/>
</dbReference>